<feature type="compositionally biased region" description="Polar residues" evidence="2">
    <location>
        <begin position="167"/>
        <end position="178"/>
    </location>
</feature>
<feature type="region of interest" description="Disordered" evidence="2">
    <location>
        <begin position="1"/>
        <end position="241"/>
    </location>
</feature>
<dbReference type="Proteomes" id="UP001497497">
    <property type="component" value="Unassembled WGS sequence"/>
</dbReference>
<feature type="compositionally biased region" description="Polar residues" evidence="2">
    <location>
        <begin position="231"/>
        <end position="241"/>
    </location>
</feature>
<name>A0AAV2IIT3_LYMST</name>
<gene>
    <name evidence="3" type="ORF">GSLYS_00020336001</name>
</gene>
<evidence type="ECO:0000256" key="1">
    <source>
        <dbReference type="ARBA" id="ARBA00006062"/>
    </source>
</evidence>
<sequence>MADSSLDDFFAKKDKSKKKSKPKSGTTGGGDVDGGLKSTKKDKKTKEKDKQGSSGGVSNVLTNQQEDEEWKDFEEEKEKDYSGLRIQTLQIAKEQEDRDGAEGDDSRDDEDGDNRDRRDGASGPWNKSNMPQTAAPNLPQVHHSDHDKDESVAKAPAKYVPPAQRHAAQSANSTSSFPASRKKKEAPNVNSEEDFPTLGGGPAPGKSQQYSSSVSSDLMENPHQRRGINLTLENKFSALQD</sequence>
<reference evidence="3 4" key="1">
    <citation type="submission" date="2024-04" db="EMBL/GenBank/DDBJ databases">
        <authorList>
            <consortium name="Genoscope - CEA"/>
            <person name="William W."/>
        </authorList>
    </citation>
    <scope>NUCLEOTIDE SEQUENCE [LARGE SCALE GENOMIC DNA]</scope>
</reference>
<dbReference type="InterPro" id="IPR026806">
    <property type="entry name" value="CDV3"/>
</dbReference>
<accession>A0AAV2IIT3</accession>
<protein>
    <recommendedName>
        <fullName evidence="5">Protein CDV3 homolog</fullName>
    </recommendedName>
</protein>
<keyword evidence="4" id="KW-1185">Reference proteome</keyword>
<dbReference type="Pfam" id="PF15359">
    <property type="entry name" value="CDV3"/>
    <property type="match status" value="1"/>
</dbReference>
<dbReference type="GO" id="GO:0005737">
    <property type="term" value="C:cytoplasm"/>
    <property type="evidence" value="ECO:0007669"/>
    <property type="project" value="TreeGrafter"/>
</dbReference>
<dbReference type="PANTHER" id="PTHR16284:SF13">
    <property type="entry name" value="PROTEIN CDV3 HOMOLOG"/>
    <property type="match status" value="1"/>
</dbReference>
<evidence type="ECO:0000313" key="4">
    <source>
        <dbReference type="Proteomes" id="UP001497497"/>
    </source>
</evidence>
<dbReference type="EMBL" id="CAXITT010000884">
    <property type="protein sequence ID" value="CAL1546959.1"/>
    <property type="molecule type" value="Genomic_DNA"/>
</dbReference>
<proteinExistence type="inferred from homology"/>
<feature type="compositionally biased region" description="Low complexity" evidence="2">
    <location>
        <begin position="207"/>
        <end position="216"/>
    </location>
</feature>
<dbReference type="PANTHER" id="PTHR16284">
    <property type="entry name" value="PROTEIN CDV3 HOMOLOG"/>
    <property type="match status" value="1"/>
</dbReference>
<evidence type="ECO:0008006" key="5">
    <source>
        <dbReference type="Google" id="ProtNLM"/>
    </source>
</evidence>
<feature type="compositionally biased region" description="Basic and acidic residues" evidence="2">
    <location>
        <begin position="142"/>
        <end position="152"/>
    </location>
</feature>
<dbReference type="AlphaFoldDB" id="A0AAV2IIT3"/>
<feature type="compositionally biased region" description="Low complexity" evidence="2">
    <location>
        <begin position="153"/>
        <end position="163"/>
    </location>
</feature>
<feature type="compositionally biased region" description="Acidic residues" evidence="2">
    <location>
        <begin position="102"/>
        <end position="113"/>
    </location>
</feature>
<organism evidence="3 4">
    <name type="scientific">Lymnaea stagnalis</name>
    <name type="common">Great pond snail</name>
    <name type="synonym">Helix stagnalis</name>
    <dbReference type="NCBI Taxonomy" id="6523"/>
    <lineage>
        <taxon>Eukaryota</taxon>
        <taxon>Metazoa</taxon>
        <taxon>Spiralia</taxon>
        <taxon>Lophotrochozoa</taxon>
        <taxon>Mollusca</taxon>
        <taxon>Gastropoda</taxon>
        <taxon>Heterobranchia</taxon>
        <taxon>Euthyneura</taxon>
        <taxon>Panpulmonata</taxon>
        <taxon>Hygrophila</taxon>
        <taxon>Lymnaeoidea</taxon>
        <taxon>Lymnaeidae</taxon>
        <taxon>Lymnaea</taxon>
    </lineage>
</organism>
<evidence type="ECO:0000256" key="2">
    <source>
        <dbReference type="SAM" id="MobiDB-lite"/>
    </source>
</evidence>
<evidence type="ECO:0000313" key="3">
    <source>
        <dbReference type="EMBL" id="CAL1546959.1"/>
    </source>
</evidence>
<comment type="similarity">
    <text evidence="1">Belongs to the CDV3 family.</text>
</comment>
<comment type="caution">
    <text evidence="3">The sequence shown here is derived from an EMBL/GenBank/DDBJ whole genome shotgun (WGS) entry which is preliminary data.</text>
</comment>
<feature type="compositionally biased region" description="Polar residues" evidence="2">
    <location>
        <begin position="125"/>
        <end position="135"/>
    </location>
</feature>